<feature type="region of interest" description="Disordered" evidence="1">
    <location>
        <begin position="60"/>
        <end position="95"/>
    </location>
</feature>
<name>A0ABN7W9D0_GIGMA</name>
<accession>A0ABN7W9D0</accession>
<keyword evidence="3" id="KW-1185">Reference proteome</keyword>
<reference evidence="2 3" key="1">
    <citation type="submission" date="2021-06" db="EMBL/GenBank/DDBJ databases">
        <authorList>
            <person name="Kallberg Y."/>
            <person name="Tangrot J."/>
            <person name="Rosling A."/>
        </authorList>
    </citation>
    <scope>NUCLEOTIDE SEQUENCE [LARGE SCALE GENOMIC DNA]</scope>
    <source>
        <strain evidence="2 3">120-4 pot B 10/14</strain>
    </source>
</reference>
<gene>
    <name evidence="2" type="ORF">GMARGA_LOCUS28248</name>
</gene>
<comment type="caution">
    <text evidence="2">The sequence shown here is derived from an EMBL/GenBank/DDBJ whole genome shotgun (WGS) entry which is preliminary data.</text>
</comment>
<protein>
    <submittedName>
        <fullName evidence="2">14704_t:CDS:1</fullName>
    </submittedName>
</protein>
<evidence type="ECO:0000313" key="3">
    <source>
        <dbReference type="Proteomes" id="UP000789901"/>
    </source>
</evidence>
<dbReference type="Proteomes" id="UP000789901">
    <property type="component" value="Unassembled WGS sequence"/>
</dbReference>
<feature type="non-terminal residue" evidence="2">
    <location>
        <position position="178"/>
    </location>
</feature>
<dbReference type="EMBL" id="CAJVQB010035812">
    <property type="protein sequence ID" value="CAG8823092.1"/>
    <property type="molecule type" value="Genomic_DNA"/>
</dbReference>
<proteinExistence type="predicted"/>
<evidence type="ECO:0000313" key="2">
    <source>
        <dbReference type="EMBL" id="CAG8823092.1"/>
    </source>
</evidence>
<feature type="compositionally biased region" description="Basic and acidic residues" evidence="1">
    <location>
        <begin position="84"/>
        <end position="95"/>
    </location>
</feature>
<organism evidence="2 3">
    <name type="scientific">Gigaspora margarita</name>
    <dbReference type="NCBI Taxonomy" id="4874"/>
    <lineage>
        <taxon>Eukaryota</taxon>
        <taxon>Fungi</taxon>
        <taxon>Fungi incertae sedis</taxon>
        <taxon>Mucoromycota</taxon>
        <taxon>Glomeromycotina</taxon>
        <taxon>Glomeromycetes</taxon>
        <taxon>Diversisporales</taxon>
        <taxon>Gigasporaceae</taxon>
        <taxon>Gigaspora</taxon>
    </lineage>
</organism>
<sequence length="178" mass="21146">MDNKRNFIELKDKYFETAKKRIEDLEKNTDADSLKEVKKLQWGLFKKELLDLEEYYLKWEPNGSNLSSKPQLPKNKKSKLNNNSKEEAKQSQEEKLRSCQEKVIELNEKEINELSFEDYLTVKNLKQKVASLLVDKNKVEEPFFKLRVEELNNSLKSLEKDYQDLSKEQVTNVPRKND</sequence>
<evidence type="ECO:0000256" key="1">
    <source>
        <dbReference type="SAM" id="MobiDB-lite"/>
    </source>
</evidence>